<comment type="caution">
    <text evidence="1">The sequence shown here is derived from an EMBL/GenBank/DDBJ whole genome shotgun (WGS) entry which is preliminary data.</text>
</comment>
<dbReference type="OrthoDB" id="9864219at2"/>
<dbReference type="Proteomes" id="UP000253782">
    <property type="component" value="Unassembled WGS sequence"/>
</dbReference>
<reference evidence="1 2" key="1">
    <citation type="submission" date="2018-07" db="EMBL/GenBank/DDBJ databases">
        <title>Dyella tabacisoli L4-6T, whole genome shotgun sequence.</title>
        <authorList>
            <person name="Zhou X.-K."/>
            <person name="Li W.-J."/>
            <person name="Duan Y.-Q."/>
        </authorList>
    </citation>
    <scope>NUCLEOTIDE SEQUENCE [LARGE SCALE GENOMIC DNA]</scope>
    <source>
        <strain evidence="1 2">L4-6</strain>
    </source>
</reference>
<gene>
    <name evidence="1" type="ORF">DVJ77_13700</name>
</gene>
<evidence type="ECO:0000313" key="2">
    <source>
        <dbReference type="Proteomes" id="UP000253782"/>
    </source>
</evidence>
<evidence type="ECO:0000313" key="1">
    <source>
        <dbReference type="EMBL" id="RDD81337.1"/>
    </source>
</evidence>
<proteinExistence type="predicted"/>
<protein>
    <submittedName>
        <fullName evidence="1">Uncharacterized protein</fullName>
    </submittedName>
</protein>
<dbReference type="EMBL" id="QQAH01000011">
    <property type="protein sequence ID" value="RDD81337.1"/>
    <property type="molecule type" value="Genomic_DNA"/>
</dbReference>
<keyword evidence="2" id="KW-1185">Reference proteome</keyword>
<organism evidence="1 2">
    <name type="scientific">Dyella tabacisoli</name>
    <dbReference type="NCBI Taxonomy" id="2282381"/>
    <lineage>
        <taxon>Bacteria</taxon>
        <taxon>Pseudomonadati</taxon>
        <taxon>Pseudomonadota</taxon>
        <taxon>Gammaproteobacteria</taxon>
        <taxon>Lysobacterales</taxon>
        <taxon>Rhodanobacteraceae</taxon>
        <taxon>Dyella</taxon>
    </lineage>
</organism>
<dbReference type="AlphaFoldDB" id="A0A369ULF3"/>
<name>A0A369ULF3_9GAMM</name>
<sequence>MQAAQKYQVAFKFQFEQDISNQAIQIDIVDTNSFLITKGEKAQLQPYLANSTPPLMSFSVSSQQLFLNISKGGEDEGMEGVVWATFTNGGGDPTLTINLAATPAINSSYTVMGTQTSGALKAGKNVISIGS</sequence>
<dbReference type="RefSeq" id="WP_114846051.1">
    <property type="nucleotide sequence ID" value="NZ_JBHSPE010000020.1"/>
</dbReference>
<accession>A0A369ULF3</accession>